<reference evidence="3" key="1">
    <citation type="submission" date="2016-11" db="UniProtKB">
        <authorList>
            <consortium name="WormBaseParasite"/>
        </authorList>
    </citation>
    <scope>IDENTIFICATION</scope>
</reference>
<proteinExistence type="predicted"/>
<dbReference type="WBParaSite" id="Csp11.Scaffold630.g20855.t1">
    <property type="protein sequence ID" value="Csp11.Scaffold630.g20855.t1"/>
    <property type="gene ID" value="Csp11.Scaffold630.g20855"/>
</dbReference>
<protein>
    <submittedName>
        <fullName evidence="3">FBA_2 domain-containing protein</fullName>
    </submittedName>
</protein>
<dbReference type="eggNOG" id="ENOG502TJV2">
    <property type="taxonomic scope" value="Eukaryota"/>
</dbReference>
<dbReference type="PANTHER" id="PTHR21503">
    <property type="entry name" value="F-BOX-CONTAINING HYPOTHETICAL PROTEIN C.ELEGANS"/>
    <property type="match status" value="1"/>
</dbReference>
<dbReference type="AlphaFoldDB" id="A0A1I7UZC7"/>
<dbReference type="Proteomes" id="UP000095282">
    <property type="component" value="Unplaced"/>
</dbReference>
<dbReference type="InterPro" id="IPR012885">
    <property type="entry name" value="F-box_Sdz-33"/>
</dbReference>
<evidence type="ECO:0000259" key="1">
    <source>
        <dbReference type="Pfam" id="PF07735"/>
    </source>
</evidence>
<sequence>MDKEIPDTFRYTGKFPNPIRIGIYNGGWVTLENLLSMSSKHIEIGKSKFSEEDINRYLKIWMNGECSRLQYLAINMESVSLRKVIDGIQGATLINEERTFTWGTLFGTPDTPVQITHGYNIVNVNGVMATVIKRRFLTGLAVCVCVWPDVHNNFFELFKYFFEIEKKYVGQNKFSSY</sequence>
<organism evidence="2 3">
    <name type="scientific">Caenorhabditis tropicalis</name>
    <dbReference type="NCBI Taxonomy" id="1561998"/>
    <lineage>
        <taxon>Eukaryota</taxon>
        <taxon>Metazoa</taxon>
        <taxon>Ecdysozoa</taxon>
        <taxon>Nematoda</taxon>
        <taxon>Chromadorea</taxon>
        <taxon>Rhabditida</taxon>
        <taxon>Rhabditina</taxon>
        <taxon>Rhabditomorpha</taxon>
        <taxon>Rhabditoidea</taxon>
        <taxon>Rhabditidae</taxon>
        <taxon>Peloderinae</taxon>
        <taxon>Caenorhabditis</taxon>
    </lineage>
</organism>
<dbReference type="PANTHER" id="PTHR21503:SF48">
    <property type="entry name" value="F-BOX ASSOCIATED DOMAIN-CONTAINING PROTEIN-RELATED"/>
    <property type="match status" value="1"/>
</dbReference>
<accession>A0A1I7UZC7</accession>
<feature type="domain" description="Sdz-33 F-box" evidence="1">
    <location>
        <begin position="21"/>
        <end position="74"/>
    </location>
</feature>
<keyword evidence="2" id="KW-1185">Reference proteome</keyword>
<dbReference type="Pfam" id="PF07735">
    <property type="entry name" value="FBA_2"/>
    <property type="match status" value="1"/>
</dbReference>
<evidence type="ECO:0000313" key="2">
    <source>
        <dbReference type="Proteomes" id="UP000095282"/>
    </source>
</evidence>
<evidence type="ECO:0000313" key="3">
    <source>
        <dbReference type="WBParaSite" id="Csp11.Scaffold630.g20855.t1"/>
    </source>
</evidence>
<name>A0A1I7UZC7_9PELO</name>